<evidence type="ECO:0000256" key="8">
    <source>
        <dbReference type="ARBA" id="ARBA00022989"/>
    </source>
</evidence>
<proteinExistence type="inferred from homology"/>
<evidence type="ECO:0000313" key="16">
    <source>
        <dbReference type="Proteomes" id="UP001252270"/>
    </source>
</evidence>
<keyword evidence="4 13" id="KW-0813">Transport</keyword>
<keyword evidence="9" id="KW-0406">Ion transport</keyword>
<evidence type="ECO:0000256" key="9">
    <source>
        <dbReference type="ARBA" id="ARBA00023065"/>
    </source>
</evidence>
<reference evidence="15 16" key="1">
    <citation type="submission" date="2023-04" db="EMBL/GenBank/DDBJ databases">
        <title>A long-awaited taxogenomic arrangement of the family Halomonadaceae.</title>
        <authorList>
            <person name="De La Haba R."/>
            <person name="Chuvochina M."/>
            <person name="Wittouck S."/>
            <person name="Arahal D.R."/>
            <person name="Sanchez-Porro C."/>
            <person name="Hugenholtz P."/>
            <person name="Ventosa A."/>
        </authorList>
    </citation>
    <scope>NUCLEOTIDE SEQUENCE [LARGE SCALE GENOMIC DNA]</scope>
    <source>
        <strain evidence="15 16">DSM 17332</strain>
    </source>
</reference>
<comment type="subcellular location">
    <subcellularLocation>
        <location evidence="2 13">Cell membrane</location>
        <topology evidence="2 13">Multi-pass membrane protein</topology>
    </subcellularLocation>
</comment>
<evidence type="ECO:0000256" key="4">
    <source>
        <dbReference type="ARBA" id="ARBA00022448"/>
    </source>
</evidence>
<evidence type="ECO:0000256" key="13">
    <source>
        <dbReference type="RuleBase" id="RU362101"/>
    </source>
</evidence>
<evidence type="ECO:0000256" key="5">
    <source>
        <dbReference type="ARBA" id="ARBA00022475"/>
    </source>
</evidence>
<gene>
    <name evidence="15" type="ORF">QC820_06075</name>
</gene>
<comment type="similarity">
    <text evidence="13">Belongs to the NiCoT transporter (TC 2.A.52) family.</text>
</comment>
<keyword evidence="10" id="KW-0921">Nickel transport</keyword>
<dbReference type="Proteomes" id="UP001252270">
    <property type="component" value="Unassembled WGS sequence"/>
</dbReference>
<evidence type="ECO:0000313" key="15">
    <source>
        <dbReference type="EMBL" id="MDR5892378.1"/>
    </source>
</evidence>
<organism evidence="15 16">
    <name type="scientific">Halomonas mongoliensis</name>
    <dbReference type="NCBI Taxonomy" id="321265"/>
    <lineage>
        <taxon>Bacteria</taxon>
        <taxon>Pseudomonadati</taxon>
        <taxon>Pseudomonadota</taxon>
        <taxon>Gammaproteobacteria</taxon>
        <taxon>Oceanospirillales</taxon>
        <taxon>Halomonadaceae</taxon>
        <taxon>Halomonas</taxon>
    </lineage>
</organism>
<sequence>MSRHARSLPSSAGPAGVSYRLRGFLTRHRWLLGGLALLVIVAVLLMQLGVMRGLSLQILAWQRDLHRALTLAVGGWSETPSWATAGWLLALSFGYGVFHAAGPGHGKAVLSTYLVSQGGGLKRALGLSFSAALLQGMMAIAMVLVLVQGLGWLTRRAMGSVASLELASFLMVALLGGWLCLRAWRLLRRTRAGDDHGQHDHHHAHHHAHDHDHDHVHQHDGCGCGSRHHIAPEEVGNWRTALATVVVIGLRPCTGAVLMMGAASLLGHAALGAAAVMVMALGTAMTVSALALASVLARDWVMRHYGRFAGGGGAARLGRLSGWLAMGGGLAILWLGASLAWQVGSAPTGGLPLLS</sequence>
<feature type="compositionally biased region" description="Basic residues" evidence="14">
    <location>
        <begin position="199"/>
        <end position="208"/>
    </location>
</feature>
<feature type="transmembrane region" description="Helical" evidence="13">
    <location>
        <begin position="124"/>
        <end position="147"/>
    </location>
</feature>
<comment type="function">
    <text evidence="1">Efflux system for nickel and cobalt.</text>
</comment>
<accession>A0ABU1GLN6</accession>
<feature type="transmembrane region" description="Helical" evidence="13">
    <location>
        <begin position="269"/>
        <end position="297"/>
    </location>
</feature>
<dbReference type="PANTHER" id="PTHR40659:SF1">
    <property type="entry name" value="NICKEL_COBALT EFFLUX SYSTEM RCNA"/>
    <property type="match status" value="1"/>
</dbReference>
<keyword evidence="6" id="KW-0533">Nickel</keyword>
<keyword evidence="11 13" id="KW-0472">Membrane</keyword>
<dbReference type="InterPro" id="IPR011541">
    <property type="entry name" value="Ni/Co_transpt_high_affinity"/>
</dbReference>
<dbReference type="InterPro" id="IPR051224">
    <property type="entry name" value="NiCoT_RcnA"/>
</dbReference>
<dbReference type="EMBL" id="JARWAL010000004">
    <property type="protein sequence ID" value="MDR5892378.1"/>
    <property type="molecule type" value="Genomic_DNA"/>
</dbReference>
<keyword evidence="3" id="KW-0171">Cobalt transport</keyword>
<evidence type="ECO:0000256" key="3">
    <source>
        <dbReference type="ARBA" id="ARBA00022426"/>
    </source>
</evidence>
<evidence type="ECO:0000256" key="1">
    <source>
        <dbReference type="ARBA" id="ARBA00002510"/>
    </source>
</evidence>
<evidence type="ECO:0000256" key="12">
    <source>
        <dbReference type="ARBA" id="ARBA00023285"/>
    </source>
</evidence>
<keyword evidence="8 13" id="KW-1133">Transmembrane helix</keyword>
<keyword evidence="12" id="KW-0170">Cobalt</keyword>
<feature type="transmembrane region" description="Helical" evidence="13">
    <location>
        <begin position="85"/>
        <end position="103"/>
    </location>
</feature>
<feature type="transmembrane region" description="Helical" evidence="13">
    <location>
        <begin position="30"/>
        <end position="50"/>
    </location>
</feature>
<keyword evidence="16" id="KW-1185">Reference proteome</keyword>
<evidence type="ECO:0000256" key="11">
    <source>
        <dbReference type="ARBA" id="ARBA00023136"/>
    </source>
</evidence>
<evidence type="ECO:0000256" key="7">
    <source>
        <dbReference type="ARBA" id="ARBA00022692"/>
    </source>
</evidence>
<feature type="transmembrane region" description="Helical" evidence="13">
    <location>
        <begin position="323"/>
        <end position="344"/>
    </location>
</feature>
<comment type="caution">
    <text evidence="15">The sequence shown here is derived from an EMBL/GenBank/DDBJ whole genome shotgun (WGS) entry which is preliminary data.</text>
</comment>
<evidence type="ECO:0000256" key="14">
    <source>
        <dbReference type="SAM" id="MobiDB-lite"/>
    </source>
</evidence>
<feature type="transmembrane region" description="Helical" evidence="13">
    <location>
        <begin position="241"/>
        <end position="263"/>
    </location>
</feature>
<dbReference type="PANTHER" id="PTHR40659">
    <property type="entry name" value="NICKEL/COBALT EFFLUX SYSTEM RCNA"/>
    <property type="match status" value="1"/>
</dbReference>
<protein>
    <recommendedName>
        <fullName evidence="13">Nickel/cobalt efflux system</fullName>
    </recommendedName>
</protein>
<keyword evidence="7 13" id="KW-0812">Transmembrane</keyword>
<keyword evidence="5" id="KW-1003">Cell membrane</keyword>
<evidence type="ECO:0000256" key="6">
    <source>
        <dbReference type="ARBA" id="ARBA00022596"/>
    </source>
</evidence>
<feature type="region of interest" description="Disordered" evidence="14">
    <location>
        <begin position="194"/>
        <end position="214"/>
    </location>
</feature>
<dbReference type="RefSeq" id="WP_309636176.1">
    <property type="nucleotide sequence ID" value="NZ_JARWAL010000004.1"/>
</dbReference>
<evidence type="ECO:0000256" key="10">
    <source>
        <dbReference type="ARBA" id="ARBA00023112"/>
    </source>
</evidence>
<name>A0ABU1GLN6_9GAMM</name>
<evidence type="ECO:0000256" key="2">
    <source>
        <dbReference type="ARBA" id="ARBA00004651"/>
    </source>
</evidence>
<feature type="transmembrane region" description="Helical" evidence="13">
    <location>
        <begin position="159"/>
        <end position="181"/>
    </location>
</feature>
<dbReference type="Pfam" id="PF03824">
    <property type="entry name" value="NicO"/>
    <property type="match status" value="1"/>
</dbReference>